<dbReference type="Proteomes" id="UP000264217">
    <property type="component" value="Unassembled WGS sequence"/>
</dbReference>
<dbReference type="InterPro" id="IPR011990">
    <property type="entry name" value="TPR-like_helical_dom_sf"/>
</dbReference>
<evidence type="ECO:0000256" key="2">
    <source>
        <dbReference type="SAM" id="Phobius"/>
    </source>
</evidence>
<keyword evidence="5" id="KW-1185">Reference proteome</keyword>
<gene>
    <name evidence="4" type="ORF">D0C36_15095</name>
</gene>
<dbReference type="Gene3D" id="1.25.40.10">
    <property type="entry name" value="Tetratricopeptide repeat domain"/>
    <property type="match status" value="1"/>
</dbReference>
<name>A0A372NU13_9SPHI</name>
<dbReference type="SUPFAM" id="SSF48452">
    <property type="entry name" value="TPR-like"/>
    <property type="match status" value="1"/>
</dbReference>
<evidence type="ECO:0000256" key="1">
    <source>
        <dbReference type="SAM" id="Coils"/>
    </source>
</evidence>
<dbReference type="Pfam" id="PF19904">
    <property type="entry name" value="DUF6377"/>
    <property type="match status" value="1"/>
</dbReference>
<keyword evidence="1" id="KW-0175">Coiled coil</keyword>
<feature type="transmembrane region" description="Helical" evidence="2">
    <location>
        <begin position="334"/>
        <end position="354"/>
    </location>
</feature>
<evidence type="ECO:0000259" key="3">
    <source>
        <dbReference type="Pfam" id="PF19904"/>
    </source>
</evidence>
<comment type="caution">
    <text evidence="4">The sequence shown here is derived from an EMBL/GenBank/DDBJ whole genome shotgun (WGS) entry which is preliminary data.</text>
</comment>
<proteinExistence type="predicted"/>
<feature type="coiled-coil region" evidence="1">
    <location>
        <begin position="390"/>
        <end position="442"/>
    </location>
</feature>
<reference evidence="4 5" key="1">
    <citation type="submission" date="2018-08" db="EMBL/GenBank/DDBJ databases">
        <title>Mucilaginibacter sp. MYSH2.</title>
        <authorList>
            <person name="Seo T."/>
        </authorList>
    </citation>
    <scope>NUCLEOTIDE SEQUENCE [LARGE SCALE GENOMIC DNA]</scope>
    <source>
        <strain evidence="4 5">MYSH2</strain>
    </source>
</reference>
<evidence type="ECO:0000313" key="5">
    <source>
        <dbReference type="Proteomes" id="UP000264217"/>
    </source>
</evidence>
<sequence>MLRGKVLNIVYIVMALVVMQPAISRAQQTTDGLLRVLNKVLDSKEKIDQAKVAEIEKIKKGLHANYASLNARYDNYEKLFDAYKSFVHDSAYFYCKKLDEVAYQLKDPARINNAKVNMGFVLISAGMFKEGLDTLSRVNTRYLNEKQHFEYFFLQARSHFDIADYDKIADYYYPYSREGLAFCDSIIATHKPGSYEYLSAAGLKALRSGDYKAALEPYQQIMRLPQTYQDSAVNLSCLSYIYYVSKQSDLSLQLLTKAAIIDNMHGTKESVALTNLAKRLYEDGDTKSAFLYIHNAINDANFYGARHREAQISSILPIIETEKIKGMEKERRTLLVYAATITSLIVVVIVFAVITARQLKKLRIADELIVKKNNDLNAANELLLSTNQTLDQANRSLKHMNSKLDEANMIKDEYIGNFFTINSGYIEKIDRLKRSLEKISKDKSYDELARVINRLNTSYDRENLSDSFDKVFLNLFPNFVEDFNLLFDAEHQTQITGQVLNNELRIFALIRLGIDENETIAKILNYSVNTIYTYKTKVKNRSFVANDEFEGRIMQIKALKEQPVSAS</sequence>
<dbReference type="AlphaFoldDB" id="A0A372NU13"/>
<keyword evidence="2" id="KW-1133">Transmembrane helix</keyword>
<keyword evidence="2" id="KW-0812">Transmembrane</keyword>
<evidence type="ECO:0000313" key="4">
    <source>
        <dbReference type="EMBL" id="RFZ92726.1"/>
    </source>
</evidence>
<dbReference type="EMBL" id="QWDC01000002">
    <property type="protein sequence ID" value="RFZ92726.1"/>
    <property type="molecule type" value="Genomic_DNA"/>
</dbReference>
<keyword evidence="2" id="KW-0472">Membrane</keyword>
<feature type="domain" description="DUF6377" evidence="3">
    <location>
        <begin position="262"/>
        <end position="521"/>
    </location>
</feature>
<accession>A0A372NU13</accession>
<protein>
    <submittedName>
        <fullName evidence="4">Tetratricopeptide repeat protein</fullName>
    </submittedName>
</protein>
<dbReference type="InterPro" id="IPR045957">
    <property type="entry name" value="DUF6377"/>
</dbReference>
<organism evidence="4 5">
    <name type="scientific">Mucilaginibacter conchicola</name>
    <dbReference type="NCBI Taxonomy" id="2303333"/>
    <lineage>
        <taxon>Bacteria</taxon>
        <taxon>Pseudomonadati</taxon>
        <taxon>Bacteroidota</taxon>
        <taxon>Sphingobacteriia</taxon>
        <taxon>Sphingobacteriales</taxon>
        <taxon>Sphingobacteriaceae</taxon>
        <taxon>Mucilaginibacter</taxon>
    </lineage>
</organism>